<comment type="caution">
    <text evidence="1">The sequence shown here is derived from an EMBL/GenBank/DDBJ whole genome shotgun (WGS) entry which is preliminary data.</text>
</comment>
<dbReference type="PANTHER" id="PTHR42830">
    <property type="entry name" value="OSMOTICALLY INDUCIBLE FAMILY PROTEIN"/>
    <property type="match status" value="1"/>
</dbReference>
<dbReference type="SUPFAM" id="SSF82784">
    <property type="entry name" value="OsmC-like"/>
    <property type="match status" value="1"/>
</dbReference>
<dbReference type="InterPro" id="IPR003718">
    <property type="entry name" value="OsmC/Ohr_fam"/>
</dbReference>
<dbReference type="InterPro" id="IPR036102">
    <property type="entry name" value="OsmC/Ohrsf"/>
</dbReference>
<sequence length="150" mass="15992">MAEHTYSTHLVWQGSTGEGYRAYRREHRAVAPPAGTTVALSADRAFRGDPAFLNPEQLLVMAASSCQLLAFLAVAARAGVDVLDYEDEASGFIDDGSPPARISTITLAPVIRVAPGTDPAVVHKLVEQAHEECYIANSLNSEVTVEATVL</sequence>
<name>A0ABW8AL33_9ACTN</name>
<dbReference type="InterPro" id="IPR052707">
    <property type="entry name" value="OsmC_Ohr_Peroxiredoxin"/>
</dbReference>
<keyword evidence="2" id="KW-1185">Reference proteome</keyword>
<dbReference type="EMBL" id="JBITLV010000002">
    <property type="protein sequence ID" value="MFI7587069.1"/>
    <property type="molecule type" value="Genomic_DNA"/>
</dbReference>
<dbReference type="Pfam" id="PF02566">
    <property type="entry name" value="OsmC"/>
    <property type="match status" value="1"/>
</dbReference>
<dbReference type="Gene3D" id="3.30.300.20">
    <property type="match status" value="1"/>
</dbReference>
<dbReference type="InterPro" id="IPR015946">
    <property type="entry name" value="KH_dom-like_a/b"/>
</dbReference>
<organism evidence="1 2">
    <name type="scientific">Spongisporangium articulatum</name>
    <dbReference type="NCBI Taxonomy" id="3362603"/>
    <lineage>
        <taxon>Bacteria</taxon>
        <taxon>Bacillati</taxon>
        <taxon>Actinomycetota</taxon>
        <taxon>Actinomycetes</taxon>
        <taxon>Kineosporiales</taxon>
        <taxon>Kineosporiaceae</taxon>
        <taxon>Spongisporangium</taxon>
    </lineage>
</organism>
<reference evidence="1 2" key="1">
    <citation type="submission" date="2024-10" db="EMBL/GenBank/DDBJ databases">
        <title>The Natural Products Discovery Center: Release of the First 8490 Sequenced Strains for Exploring Actinobacteria Biosynthetic Diversity.</title>
        <authorList>
            <person name="Kalkreuter E."/>
            <person name="Kautsar S.A."/>
            <person name="Yang D."/>
            <person name="Bader C.D."/>
            <person name="Teijaro C.N."/>
            <person name="Fluegel L."/>
            <person name="Davis C.M."/>
            <person name="Simpson J.R."/>
            <person name="Lauterbach L."/>
            <person name="Steele A.D."/>
            <person name="Gui C."/>
            <person name="Meng S."/>
            <person name="Li G."/>
            <person name="Viehrig K."/>
            <person name="Ye F."/>
            <person name="Su P."/>
            <person name="Kiefer A.F."/>
            <person name="Nichols A."/>
            <person name="Cepeda A.J."/>
            <person name="Yan W."/>
            <person name="Fan B."/>
            <person name="Jiang Y."/>
            <person name="Adhikari A."/>
            <person name="Zheng C.-J."/>
            <person name="Schuster L."/>
            <person name="Cowan T.M."/>
            <person name="Smanski M.J."/>
            <person name="Chevrette M.G."/>
            <person name="De Carvalho L.P.S."/>
            <person name="Shen B."/>
        </authorList>
    </citation>
    <scope>NUCLEOTIDE SEQUENCE [LARGE SCALE GENOMIC DNA]</scope>
    <source>
        <strain evidence="1 2">NPDC049639</strain>
    </source>
</reference>
<evidence type="ECO:0000313" key="1">
    <source>
        <dbReference type="EMBL" id="MFI7587069.1"/>
    </source>
</evidence>
<proteinExistence type="predicted"/>
<accession>A0ABW8AL33</accession>
<dbReference type="RefSeq" id="WP_398277990.1">
    <property type="nucleotide sequence ID" value="NZ_JBITLV010000002.1"/>
</dbReference>
<evidence type="ECO:0000313" key="2">
    <source>
        <dbReference type="Proteomes" id="UP001612915"/>
    </source>
</evidence>
<protein>
    <submittedName>
        <fullName evidence="1">OsmC family protein</fullName>
    </submittedName>
</protein>
<dbReference type="PANTHER" id="PTHR42830:SF2">
    <property type="entry name" value="OSMC_OHR FAMILY PROTEIN"/>
    <property type="match status" value="1"/>
</dbReference>
<dbReference type="Proteomes" id="UP001612915">
    <property type="component" value="Unassembled WGS sequence"/>
</dbReference>
<gene>
    <name evidence="1" type="ORF">ACIB24_08355</name>
</gene>